<evidence type="ECO:0000313" key="3">
    <source>
        <dbReference type="Proteomes" id="UP000229364"/>
    </source>
</evidence>
<dbReference type="AlphaFoldDB" id="A0A2M7VIX7"/>
<evidence type="ECO:0000313" key="2">
    <source>
        <dbReference type="EMBL" id="PJA01790.1"/>
    </source>
</evidence>
<keyword evidence="1" id="KW-0812">Transmembrane</keyword>
<evidence type="ECO:0008006" key="4">
    <source>
        <dbReference type="Google" id="ProtNLM"/>
    </source>
</evidence>
<organism evidence="2 3">
    <name type="scientific">bacterium (Candidatus Gribaldobacteria) CG_4_10_14_0_2_um_filter_41_16</name>
    <dbReference type="NCBI Taxonomy" id="2014265"/>
    <lineage>
        <taxon>Bacteria</taxon>
        <taxon>Candidatus Gribaldobacteria</taxon>
    </lineage>
</organism>
<proteinExistence type="predicted"/>
<gene>
    <name evidence="2" type="ORF">COX74_00845</name>
</gene>
<dbReference type="Gene3D" id="3.30.920.30">
    <property type="entry name" value="Hypothetical protein"/>
    <property type="match status" value="1"/>
</dbReference>
<accession>A0A2M7VIX7</accession>
<comment type="caution">
    <text evidence="2">The sequence shown here is derived from an EMBL/GenBank/DDBJ whole genome shotgun (WGS) entry which is preliminary data.</text>
</comment>
<dbReference type="InterPro" id="IPR038570">
    <property type="entry name" value="HicA_sf"/>
</dbReference>
<evidence type="ECO:0000256" key="1">
    <source>
        <dbReference type="SAM" id="Phobius"/>
    </source>
</evidence>
<feature type="transmembrane region" description="Helical" evidence="1">
    <location>
        <begin position="51"/>
        <end position="74"/>
    </location>
</feature>
<keyword evidence="1" id="KW-1133">Transmembrane helix</keyword>
<dbReference type="SUPFAM" id="SSF54786">
    <property type="entry name" value="YcfA/nrd intein domain"/>
    <property type="match status" value="1"/>
</dbReference>
<feature type="non-terminal residue" evidence="2">
    <location>
        <position position="90"/>
    </location>
</feature>
<dbReference type="EMBL" id="PFPR01000022">
    <property type="protein sequence ID" value="PJA01790.1"/>
    <property type="molecule type" value="Genomic_DNA"/>
</dbReference>
<name>A0A2M7VIX7_9BACT</name>
<sequence length="90" mass="10226">MGKLKSLKQKAVVKILESNGFARTKAGKHLTFKKKLTDGRVLTTWVPHHQMVSVFVIGYIEMVAKLFLLQFYLFGCVIVRLRKMLFAVAG</sequence>
<keyword evidence="1" id="KW-0472">Membrane</keyword>
<dbReference type="Proteomes" id="UP000229364">
    <property type="component" value="Unassembled WGS sequence"/>
</dbReference>
<reference evidence="3" key="1">
    <citation type="submission" date="2017-09" db="EMBL/GenBank/DDBJ databases">
        <title>Depth-based differentiation of microbial function through sediment-hosted aquifers and enrichment of novel symbionts in the deep terrestrial subsurface.</title>
        <authorList>
            <person name="Probst A.J."/>
            <person name="Ladd B."/>
            <person name="Jarett J.K."/>
            <person name="Geller-Mcgrath D.E."/>
            <person name="Sieber C.M.K."/>
            <person name="Emerson J.B."/>
            <person name="Anantharaman K."/>
            <person name="Thomas B.C."/>
            <person name="Malmstrom R."/>
            <person name="Stieglmeier M."/>
            <person name="Klingl A."/>
            <person name="Woyke T."/>
            <person name="Ryan C.M."/>
            <person name="Banfield J.F."/>
        </authorList>
    </citation>
    <scope>NUCLEOTIDE SEQUENCE [LARGE SCALE GENOMIC DNA]</scope>
</reference>
<protein>
    <recommendedName>
        <fullName evidence="4">Addiction module toxin, HicA family</fullName>
    </recommendedName>
</protein>